<keyword evidence="3 5" id="KW-1133">Transmembrane helix</keyword>
<gene>
    <name evidence="7" type="ORF">TQ39_09070</name>
</gene>
<dbReference type="SUPFAM" id="SSF161098">
    <property type="entry name" value="MetI-like"/>
    <property type="match status" value="1"/>
</dbReference>
<comment type="caution">
    <text evidence="7">The sequence shown here is derived from an EMBL/GenBank/DDBJ whole genome shotgun (WGS) entry which is preliminary data.</text>
</comment>
<dbReference type="EMBL" id="JXXK01000011">
    <property type="protein sequence ID" value="KJF39990.1"/>
    <property type="molecule type" value="Genomic_DNA"/>
</dbReference>
<evidence type="ECO:0000256" key="1">
    <source>
        <dbReference type="ARBA" id="ARBA00004141"/>
    </source>
</evidence>
<feature type="domain" description="ABC transmembrane type-1" evidence="6">
    <location>
        <begin position="79"/>
        <end position="294"/>
    </location>
</feature>
<dbReference type="InterPro" id="IPR035906">
    <property type="entry name" value="MetI-like_sf"/>
</dbReference>
<evidence type="ECO:0000256" key="4">
    <source>
        <dbReference type="ARBA" id="ARBA00023136"/>
    </source>
</evidence>
<dbReference type="PANTHER" id="PTHR43496:SF1">
    <property type="entry name" value="POLYGALACTURONAN_RHAMNOGALACTURONAN TRANSPORT SYSTEM PERMEASE PROTEIN YTEP"/>
    <property type="match status" value="1"/>
</dbReference>
<keyword evidence="4 5" id="KW-0472">Membrane</keyword>
<feature type="transmembrane region" description="Helical" evidence="5">
    <location>
        <begin position="276"/>
        <end position="297"/>
    </location>
</feature>
<comment type="subcellular location">
    <subcellularLocation>
        <location evidence="5">Cell membrane</location>
        <topology evidence="5">Multi-pass membrane protein</topology>
    </subcellularLocation>
    <subcellularLocation>
        <location evidence="1">Membrane</location>
        <topology evidence="1">Multi-pass membrane protein</topology>
    </subcellularLocation>
</comment>
<feature type="transmembrane region" description="Helical" evidence="5">
    <location>
        <begin position="125"/>
        <end position="150"/>
    </location>
</feature>
<keyword evidence="8" id="KW-1185">Reference proteome</keyword>
<dbReference type="Pfam" id="PF00528">
    <property type="entry name" value="BPD_transp_1"/>
    <property type="match status" value="1"/>
</dbReference>
<keyword evidence="2 5" id="KW-0812">Transmembrane</keyword>
<feature type="transmembrane region" description="Helical" evidence="5">
    <location>
        <begin position="170"/>
        <end position="192"/>
    </location>
</feature>
<evidence type="ECO:0000256" key="2">
    <source>
        <dbReference type="ARBA" id="ARBA00022692"/>
    </source>
</evidence>
<evidence type="ECO:0000256" key="3">
    <source>
        <dbReference type="ARBA" id="ARBA00022989"/>
    </source>
</evidence>
<evidence type="ECO:0000256" key="5">
    <source>
        <dbReference type="RuleBase" id="RU363032"/>
    </source>
</evidence>
<sequence>MADGHHKKTFWQRVYRDRYLLLLFLPCLIYYILFKYVPMWGVLISFKDFKPFIGFMGSDWVGLKHYVNFFSNPDAWRIIRNTLFLGVYSLVWCFPFPIIFALALNEVTRTRFKKFVQTISYMPHFLSAVVVCGMLVSFLSPIRGIINTIITMFGGEAINFLSSPAWFRTIYVASEVWQTLGWGAIVYLAAISNVDPQYYEAAKLDGASRLRQIWSITLPCIAPTVATMLILRVGSILEVGLEKVLLLYSPTIYETSDIIATYVYRQGMVSGNMSYASAIGLFSSIINLVLLVTANYFSKKFSDTGLF</sequence>
<evidence type="ECO:0000313" key="7">
    <source>
        <dbReference type="EMBL" id="KJF39990.1"/>
    </source>
</evidence>
<evidence type="ECO:0000313" key="8">
    <source>
        <dbReference type="Proteomes" id="UP000032483"/>
    </source>
</evidence>
<dbReference type="CDD" id="cd06261">
    <property type="entry name" value="TM_PBP2"/>
    <property type="match status" value="1"/>
</dbReference>
<dbReference type="PATRIC" id="fig|1550024.3.peg.2065"/>
<organism evidence="7 8">
    <name type="scientific">Ruthenibacterium lactatiformans</name>
    <dbReference type="NCBI Taxonomy" id="1550024"/>
    <lineage>
        <taxon>Bacteria</taxon>
        <taxon>Bacillati</taxon>
        <taxon>Bacillota</taxon>
        <taxon>Clostridia</taxon>
        <taxon>Eubacteriales</taxon>
        <taxon>Oscillospiraceae</taxon>
        <taxon>Ruthenibacterium</taxon>
    </lineage>
</organism>
<dbReference type="Gene3D" id="1.10.3720.10">
    <property type="entry name" value="MetI-like"/>
    <property type="match status" value="1"/>
</dbReference>
<keyword evidence="5" id="KW-0813">Transport</keyword>
<proteinExistence type="inferred from homology"/>
<dbReference type="PROSITE" id="PS50928">
    <property type="entry name" value="ABC_TM1"/>
    <property type="match status" value="1"/>
</dbReference>
<accession>A0A0D8IZ54</accession>
<feature type="transmembrane region" description="Helical" evidence="5">
    <location>
        <begin position="83"/>
        <end position="104"/>
    </location>
</feature>
<dbReference type="Proteomes" id="UP000032483">
    <property type="component" value="Unassembled WGS sequence"/>
</dbReference>
<dbReference type="PANTHER" id="PTHR43496">
    <property type="entry name" value="PROTEIN LPLB"/>
    <property type="match status" value="1"/>
</dbReference>
<reference evidence="7" key="1">
    <citation type="submission" date="2015-02" db="EMBL/GenBank/DDBJ databases">
        <title>A novel member of the family Ruminococcaceae isolated from human feces.</title>
        <authorList>
            <person name="Shkoporov A.N."/>
            <person name="Chaplin A.V."/>
            <person name="Motuzova O.V."/>
            <person name="Kafarskaia L.I."/>
            <person name="Khokhlova E.V."/>
            <person name="Efimov B.A."/>
        </authorList>
    </citation>
    <scope>NUCLEOTIDE SEQUENCE [LARGE SCALE GENOMIC DNA]</scope>
    <source>
        <strain evidence="7">585-1</strain>
    </source>
</reference>
<dbReference type="GO" id="GO:0005886">
    <property type="term" value="C:plasma membrane"/>
    <property type="evidence" value="ECO:0007669"/>
    <property type="project" value="UniProtKB-SubCell"/>
</dbReference>
<feature type="transmembrane region" description="Helical" evidence="5">
    <location>
        <begin position="20"/>
        <end position="46"/>
    </location>
</feature>
<evidence type="ECO:0000259" key="6">
    <source>
        <dbReference type="PROSITE" id="PS50928"/>
    </source>
</evidence>
<comment type="similarity">
    <text evidence="5">Belongs to the binding-protein-dependent transport system permease family.</text>
</comment>
<name>A0A0D8IZ54_9FIRM</name>
<protein>
    <submittedName>
        <fullName evidence="7">Sugar ABC transporter permease</fullName>
    </submittedName>
</protein>
<dbReference type="AlphaFoldDB" id="A0A0D8IZ54"/>
<feature type="transmembrane region" description="Helical" evidence="5">
    <location>
        <begin position="213"/>
        <end position="233"/>
    </location>
</feature>
<dbReference type="GO" id="GO:0055085">
    <property type="term" value="P:transmembrane transport"/>
    <property type="evidence" value="ECO:0007669"/>
    <property type="project" value="InterPro"/>
</dbReference>
<dbReference type="InterPro" id="IPR000515">
    <property type="entry name" value="MetI-like"/>
</dbReference>